<dbReference type="EMBL" id="AOHZ01000084">
    <property type="protein sequence ID" value="ELY51001.1"/>
    <property type="molecule type" value="Genomic_DNA"/>
</dbReference>
<sequence>MVFTDLLSECYAAEFDECWERERTVAADRAFTVRFYATGCLLRDMSDSSLTRC</sequence>
<dbReference type="AlphaFoldDB" id="L9WP86"/>
<keyword evidence="2" id="KW-1185">Reference proteome</keyword>
<name>L9WP86_9EURY</name>
<dbReference type="eggNOG" id="arCOG02134">
    <property type="taxonomic scope" value="Archaea"/>
</dbReference>
<proteinExistence type="predicted"/>
<accession>L9WP86</accession>
<evidence type="ECO:0000313" key="1">
    <source>
        <dbReference type="EMBL" id="ELY51001.1"/>
    </source>
</evidence>
<reference evidence="1 2" key="1">
    <citation type="journal article" date="2014" name="PLoS Genet.">
        <title>Phylogenetically driven sequencing of extremely halophilic archaea reveals strategies for static and dynamic osmo-response.</title>
        <authorList>
            <person name="Becker E.A."/>
            <person name="Seitzer P.M."/>
            <person name="Tritt A."/>
            <person name="Larsen D."/>
            <person name="Krusor M."/>
            <person name="Yao A.I."/>
            <person name="Wu D."/>
            <person name="Madern D."/>
            <person name="Eisen J.A."/>
            <person name="Darling A.E."/>
            <person name="Facciotti M.T."/>
        </authorList>
    </citation>
    <scope>NUCLEOTIDE SEQUENCE [LARGE SCALE GENOMIC DNA]</scope>
    <source>
        <strain evidence="1 2">JCM 12255</strain>
    </source>
</reference>
<protein>
    <submittedName>
        <fullName evidence="1">Integrase</fullName>
    </submittedName>
</protein>
<gene>
    <name evidence="1" type="ORF">C493_18496</name>
</gene>
<organism evidence="1 2">
    <name type="scientific">Natronolimnohabitans innermongolicus JCM 12255</name>
    <dbReference type="NCBI Taxonomy" id="1227499"/>
    <lineage>
        <taxon>Archaea</taxon>
        <taxon>Methanobacteriati</taxon>
        <taxon>Methanobacteriota</taxon>
        <taxon>Stenosarchaea group</taxon>
        <taxon>Halobacteria</taxon>
        <taxon>Halobacteriales</taxon>
        <taxon>Natrialbaceae</taxon>
        <taxon>Natronolimnohabitans</taxon>
    </lineage>
</organism>
<evidence type="ECO:0000313" key="2">
    <source>
        <dbReference type="Proteomes" id="UP000011602"/>
    </source>
</evidence>
<comment type="caution">
    <text evidence="1">The sequence shown here is derived from an EMBL/GenBank/DDBJ whole genome shotgun (WGS) entry which is preliminary data.</text>
</comment>
<dbReference type="Proteomes" id="UP000011602">
    <property type="component" value="Unassembled WGS sequence"/>
</dbReference>